<dbReference type="SMART" id="SM00882">
    <property type="entry name" value="CoA_trans"/>
    <property type="match status" value="1"/>
</dbReference>
<dbReference type="InterPro" id="IPR037171">
    <property type="entry name" value="NagB/RpiA_transferase-like"/>
</dbReference>
<protein>
    <recommendedName>
        <fullName evidence="2">CoA-transferase</fullName>
    </recommendedName>
</protein>
<dbReference type="SUPFAM" id="SSF100950">
    <property type="entry name" value="NagB/RpiA/CoA transferase-like"/>
    <property type="match status" value="1"/>
</dbReference>
<evidence type="ECO:0000313" key="1">
    <source>
        <dbReference type="EMBL" id="SVA36871.1"/>
    </source>
</evidence>
<dbReference type="Pfam" id="PF01144">
    <property type="entry name" value="CoA_trans"/>
    <property type="match status" value="1"/>
</dbReference>
<dbReference type="PANTHER" id="PTHR43293:SF3">
    <property type="entry name" value="CHOLESTEROL RING-CLEAVING HYDROLASE IPDB SUBUNIT"/>
    <property type="match status" value="1"/>
</dbReference>
<proteinExistence type="predicted"/>
<feature type="non-terminal residue" evidence="1">
    <location>
        <position position="1"/>
    </location>
</feature>
<accession>A0A381VA45</accession>
<dbReference type="Gene3D" id="3.40.1080.10">
    <property type="entry name" value="Glutaconate Coenzyme A-transferase"/>
    <property type="match status" value="1"/>
</dbReference>
<dbReference type="InterPro" id="IPR004165">
    <property type="entry name" value="CoA_trans_fam_I"/>
</dbReference>
<dbReference type="AlphaFoldDB" id="A0A381VA45"/>
<sequence length="270" mass="29276">TTNHPSFPRINGVDEATATLMVCAVARELRNGQVVAFGLNADSMLSAAMLAQQLHAPDLQIRHGLRAERGMVFGAAAWTDQRKDDSWRQVEYLETHDGILRTANPDSPMRFCDVFFVGGMQIDLEGSTNLIGLKGSDGQLSVRGPGSIGTTSIGTLASNVILFSPEHSPRRFVETVDFVSVPGWKRRSSVGLEGGPNLCVTSKAVMDFKNERMRLRSVHPGLTVEDIVESTGFPLLLPDNVQTTPPPSKAEQHALSYLANRASNSPAIRP</sequence>
<evidence type="ECO:0008006" key="2">
    <source>
        <dbReference type="Google" id="ProtNLM"/>
    </source>
</evidence>
<dbReference type="EMBL" id="UINC01008181">
    <property type="protein sequence ID" value="SVA36871.1"/>
    <property type="molecule type" value="Genomic_DNA"/>
</dbReference>
<organism evidence="1">
    <name type="scientific">marine metagenome</name>
    <dbReference type="NCBI Taxonomy" id="408172"/>
    <lineage>
        <taxon>unclassified sequences</taxon>
        <taxon>metagenomes</taxon>
        <taxon>ecological metagenomes</taxon>
    </lineage>
</organism>
<name>A0A381VA45_9ZZZZ</name>
<dbReference type="GO" id="GO:0008410">
    <property type="term" value="F:CoA-transferase activity"/>
    <property type="evidence" value="ECO:0007669"/>
    <property type="project" value="InterPro"/>
</dbReference>
<gene>
    <name evidence="1" type="ORF">METZ01_LOCUS89725</name>
</gene>
<reference evidence="1" key="1">
    <citation type="submission" date="2018-05" db="EMBL/GenBank/DDBJ databases">
        <authorList>
            <person name="Lanie J.A."/>
            <person name="Ng W.-L."/>
            <person name="Kazmierczak K.M."/>
            <person name="Andrzejewski T.M."/>
            <person name="Davidsen T.M."/>
            <person name="Wayne K.J."/>
            <person name="Tettelin H."/>
            <person name="Glass J.I."/>
            <person name="Rusch D."/>
            <person name="Podicherti R."/>
            <person name="Tsui H.-C.T."/>
            <person name="Winkler M.E."/>
        </authorList>
    </citation>
    <scope>NUCLEOTIDE SEQUENCE</scope>
</reference>
<dbReference type="PANTHER" id="PTHR43293">
    <property type="entry name" value="ACETATE COA-TRANSFERASE YDIF"/>
    <property type="match status" value="1"/>
</dbReference>